<evidence type="ECO:0000259" key="1">
    <source>
        <dbReference type="PROSITE" id="PS50097"/>
    </source>
</evidence>
<dbReference type="PANTHER" id="PTHR47843:SF2">
    <property type="entry name" value="BTB DOMAIN-CONTAINING PROTEIN"/>
    <property type="match status" value="1"/>
</dbReference>
<feature type="non-terminal residue" evidence="2">
    <location>
        <position position="178"/>
    </location>
</feature>
<protein>
    <recommendedName>
        <fullName evidence="1">BTB domain-containing protein</fullName>
    </recommendedName>
</protein>
<proteinExistence type="predicted"/>
<dbReference type="SUPFAM" id="SSF54695">
    <property type="entry name" value="POZ domain"/>
    <property type="match status" value="1"/>
</dbReference>
<feature type="non-terminal residue" evidence="2">
    <location>
        <position position="1"/>
    </location>
</feature>
<name>A0A6A6VPK6_9PLEO</name>
<dbReference type="Proteomes" id="UP000799440">
    <property type="component" value="Unassembled WGS sequence"/>
</dbReference>
<evidence type="ECO:0000313" key="3">
    <source>
        <dbReference type="Proteomes" id="UP000799440"/>
    </source>
</evidence>
<dbReference type="Gene3D" id="3.30.710.10">
    <property type="entry name" value="Potassium Channel Kv1.1, Chain A"/>
    <property type="match status" value="1"/>
</dbReference>
<dbReference type="InterPro" id="IPR011333">
    <property type="entry name" value="SKP1/BTB/POZ_sf"/>
</dbReference>
<dbReference type="EMBL" id="MU006561">
    <property type="protein sequence ID" value="KAF2751799.1"/>
    <property type="molecule type" value="Genomic_DNA"/>
</dbReference>
<dbReference type="PANTHER" id="PTHR47843">
    <property type="entry name" value="BTB DOMAIN-CONTAINING PROTEIN-RELATED"/>
    <property type="match status" value="1"/>
</dbReference>
<accession>A0A6A6VPK6</accession>
<dbReference type="PROSITE" id="PS50097">
    <property type="entry name" value="BTB"/>
    <property type="match status" value="1"/>
</dbReference>
<sequence length="178" mass="20345">IRIIVGTENSQKEFAIHKGLICDRSEFFKNALGGNWAETDNVKLPEDDAELFAIYQEFLYTNRLPVNDNEGDPQNKYLILCKIYVLCEKLLDTSSKDAVLSALEALCKTKFDERRVCPDFQCVEAIYNGTPQGNKARMLLASVYAINGDEEVLEKILVSEHQWADFSRDLFRAMMAHR</sequence>
<dbReference type="InterPro" id="IPR000210">
    <property type="entry name" value="BTB/POZ_dom"/>
</dbReference>
<evidence type="ECO:0000313" key="2">
    <source>
        <dbReference type="EMBL" id="KAF2751799.1"/>
    </source>
</evidence>
<gene>
    <name evidence="2" type="ORF">M011DRAFT_391532</name>
</gene>
<dbReference type="Pfam" id="PF00651">
    <property type="entry name" value="BTB"/>
    <property type="match status" value="1"/>
</dbReference>
<dbReference type="OrthoDB" id="1022638at2759"/>
<reference evidence="2" key="1">
    <citation type="journal article" date="2020" name="Stud. Mycol.">
        <title>101 Dothideomycetes genomes: a test case for predicting lifestyles and emergence of pathogens.</title>
        <authorList>
            <person name="Haridas S."/>
            <person name="Albert R."/>
            <person name="Binder M."/>
            <person name="Bloem J."/>
            <person name="Labutti K."/>
            <person name="Salamov A."/>
            <person name="Andreopoulos B."/>
            <person name="Baker S."/>
            <person name="Barry K."/>
            <person name="Bills G."/>
            <person name="Bluhm B."/>
            <person name="Cannon C."/>
            <person name="Castanera R."/>
            <person name="Culley D."/>
            <person name="Daum C."/>
            <person name="Ezra D."/>
            <person name="Gonzalez J."/>
            <person name="Henrissat B."/>
            <person name="Kuo A."/>
            <person name="Liang C."/>
            <person name="Lipzen A."/>
            <person name="Lutzoni F."/>
            <person name="Magnuson J."/>
            <person name="Mondo S."/>
            <person name="Nolan M."/>
            <person name="Ohm R."/>
            <person name="Pangilinan J."/>
            <person name="Park H.-J."/>
            <person name="Ramirez L."/>
            <person name="Alfaro M."/>
            <person name="Sun H."/>
            <person name="Tritt A."/>
            <person name="Yoshinaga Y."/>
            <person name="Zwiers L.-H."/>
            <person name="Turgeon B."/>
            <person name="Goodwin S."/>
            <person name="Spatafora J."/>
            <person name="Crous P."/>
            <person name="Grigoriev I."/>
        </authorList>
    </citation>
    <scope>NUCLEOTIDE SEQUENCE</scope>
    <source>
        <strain evidence="2">CBS 119925</strain>
    </source>
</reference>
<keyword evidence="3" id="KW-1185">Reference proteome</keyword>
<organism evidence="2 3">
    <name type="scientific">Sporormia fimetaria CBS 119925</name>
    <dbReference type="NCBI Taxonomy" id="1340428"/>
    <lineage>
        <taxon>Eukaryota</taxon>
        <taxon>Fungi</taxon>
        <taxon>Dikarya</taxon>
        <taxon>Ascomycota</taxon>
        <taxon>Pezizomycotina</taxon>
        <taxon>Dothideomycetes</taxon>
        <taxon>Pleosporomycetidae</taxon>
        <taxon>Pleosporales</taxon>
        <taxon>Sporormiaceae</taxon>
        <taxon>Sporormia</taxon>
    </lineage>
</organism>
<feature type="domain" description="BTB" evidence="1">
    <location>
        <begin position="1"/>
        <end position="68"/>
    </location>
</feature>
<dbReference type="AlphaFoldDB" id="A0A6A6VPK6"/>
<dbReference type="CDD" id="cd18186">
    <property type="entry name" value="BTB_POZ_ZBTB_KLHL-like"/>
    <property type="match status" value="1"/>
</dbReference>